<gene>
    <name evidence="2" type="ORF">FC756_18525</name>
</gene>
<organism evidence="2 3">
    <name type="scientific">Lysinibacillus mangiferihumi</name>
    <dbReference type="NCBI Taxonomy" id="1130819"/>
    <lineage>
        <taxon>Bacteria</taxon>
        <taxon>Bacillati</taxon>
        <taxon>Bacillota</taxon>
        <taxon>Bacilli</taxon>
        <taxon>Bacillales</taxon>
        <taxon>Bacillaceae</taxon>
        <taxon>Lysinibacillus</taxon>
    </lineage>
</organism>
<comment type="caution">
    <text evidence="2">The sequence shown here is derived from an EMBL/GenBank/DDBJ whole genome shotgun (WGS) entry which is preliminary data.</text>
</comment>
<feature type="compositionally biased region" description="Basic and acidic residues" evidence="1">
    <location>
        <begin position="12"/>
        <end position="21"/>
    </location>
</feature>
<dbReference type="Proteomes" id="UP000308744">
    <property type="component" value="Unassembled WGS sequence"/>
</dbReference>
<dbReference type="RefSeq" id="WP_107896780.1">
    <property type="nucleotide sequence ID" value="NZ_PYWM01000024.1"/>
</dbReference>
<evidence type="ECO:0000313" key="3">
    <source>
        <dbReference type="Proteomes" id="UP000308744"/>
    </source>
</evidence>
<keyword evidence="3" id="KW-1185">Reference proteome</keyword>
<evidence type="ECO:0000256" key="1">
    <source>
        <dbReference type="SAM" id="MobiDB-lite"/>
    </source>
</evidence>
<reference evidence="2 3" key="1">
    <citation type="submission" date="2019-04" db="EMBL/GenBank/DDBJ databases">
        <title>Lysinibacillus genome sequencing.</title>
        <authorList>
            <person name="Dunlap C."/>
        </authorList>
    </citation>
    <scope>NUCLEOTIDE SEQUENCE [LARGE SCALE GENOMIC DNA]</scope>
    <source>
        <strain evidence="2 3">CCTCC AB 2010389</strain>
    </source>
</reference>
<protein>
    <submittedName>
        <fullName evidence="2">Uncharacterized protein</fullName>
    </submittedName>
</protein>
<feature type="region of interest" description="Disordered" evidence="1">
    <location>
        <begin position="1"/>
        <end position="21"/>
    </location>
</feature>
<proteinExistence type="predicted"/>
<dbReference type="AlphaFoldDB" id="A0A4U2YR89"/>
<accession>A0A4U2YR89</accession>
<evidence type="ECO:0000313" key="2">
    <source>
        <dbReference type="EMBL" id="TKI63182.1"/>
    </source>
</evidence>
<name>A0A4U2YR89_9BACI</name>
<dbReference type="EMBL" id="SZPU01000071">
    <property type="protein sequence ID" value="TKI63182.1"/>
    <property type="molecule type" value="Genomic_DNA"/>
</dbReference>
<sequence>MNRHRIKPSTGKQDRSSKIPMHDILGQRVRVGDRVDVFSPHGISYENVQVIQIGGKRWIQADEHMRFGGLGNHEMIKVKKSNEELNIHE</sequence>